<protein>
    <submittedName>
        <fullName evidence="1">Uncharacterized protein</fullName>
    </submittedName>
</protein>
<dbReference type="RefSeq" id="WP_148577158.1">
    <property type="nucleotide sequence ID" value="NZ_SDKK01000001.1"/>
</dbReference>
<dbReference type="OrthoDB" id="8603830at2"/>
<evidence type="ECO:0000313" key="1">
    <source>
        <dbReference type="EMBL" id="TYC62067.1"/>
    </source>
</evidence>
<accession>A0A6C2D772</accession>
<keyword evidence="2" id="KW-1185">Reference proteome</keyword>
<comment type="caution">
    <text evidence="1">The sequence shown here is derived from an EMBL/GenBank/DDBJ whole genome shotgun (WGS) entry which is preliminary data.</text>
</comment>
<name>A0A6C2D772_9RHOO</name>
<reference evidence="1 2" key="1">
    <citation type="submission" date="2019-01" db="EMBL/GenBank/DDBJ databases">
        <title>Zoogloea oleivorans genome sequencing and assembly.</title>
        <authorList>
            <person name="Tancsics A."/>
            <person name="Farkas M."/>
            <person name="Kriszt B."/>
            <person name="Maroti G."/>
            <person name="Horvath B."/>
        </authorList>
    </citation>
    <scope>NUCLEOTIDE SEQUENCE [LARGE SCALE GENOMIC DNA]</scope>
    <source>
        <strain evidence="1 2">Buc</strain>
    </source>
</reference>
<dbReference type="AlphaFoldDB" id="A0A6C2D772"/>
<dbReference type="Proteomes" id="UP000389128">
    <property type="component" value="Unassembled WGS sequence"/>
</dbReference>
<dbReference type="EMBL" id="SDKK01000001">
    <property type="protein sequence ID" value="TYC62067.1"/>
    <property type="molecule type" value="Genomic_DNA"/>
</dbReference>
<gene>
    <name evidence="1" type="ORF">ETQ85_00455</name>
</gene>
<evidence type="ECO:0000313" key="2">
    <source>
        <dbReference type="Proteomes" id="UP000389128"/>
    </source>
</evidence>
<proteinExistence type="predicted"/>
<organism evidence="1 2">
    <name type="scientific">Zoogloea oleivorans</name>
    <dbReference type="NCBI Taxonomy" id="1552750"/>
    <lineage>
        <taxon>Bacteria</taxon>
        <taxon>Pseudomonadati</taxon>
        <taxon>Pseudomonadota</taxon>
        <taxon>Betaproteobacteria</taxon>
        <taxon>Rhodocyclales</taxon>
        <taxon>Zoogloeaceae</taxon>
        <taxon>Zoogloea</taxon>
    </lineage>
</organism>
<sequence length="69" mass="7500">MKRGYVVQDLETSCFLAPIDGDVGFVRELGSAGIFYDAEEAEEALVDHCGGLGSVYAMVCNDDWSFCRA</sequence>